<dbReference type="Gene3D" id="3.90.70.10">
    <property type="entry name" value="Cysteine proteinases"/>
    <property type="match status" value="3"/>
</dbReference>
<dbReference type="FunFam" id="3.90.70.10:FF:000046">
    <property type="entry name" value="ubiquitin carboxyl-terminal hydrolase 31"/>
    <property type="match status" value="1"/>
</dbReference>
<feature type="compositionally biased region" description="Basic and acidic residues" evidence="3">
    <location>
        <begin position="1054"/>
        <end position="1064"/>
    </location>
</feature>
<evidence type="ECO:0000256" key="1">
    <source>
        <dbReference type="ARBA" id="ARBA00000707"/>
    </source>
</evidence>
<feature type="compositionally biased region" description="Polar residues" evidence="3">
    <location>
        <begin position="1066"/>
        <end position="1087"/>
    </location>
</feature>
<evidence type="ECO:0000256" key="2">
    <source>
        <dbReference type="ARBA" id="ARBA00012759"/>
    </source>
</evidence>
<evidence type="ECO:0000313" key="6">
    <source>
        <dbReference type="Proteomes" id="UP001458880"/>
    </source>
</evidence>
<feature type="compositionally biased region" description="Polar residues" evidence="3">
    <location>
        <begin position="46"/>
        <end position="66"/>
    </location>
</feature>
<evidence type="ECO:0000256" key="3">
    <source>
        <dbReference type="SAM" id="MobiDB-lite"/>
    </source>
</evidence>
<dbReference type="InterPro" id="IPR050185">
    <property type="entry name" value="Ub_carboxyl-term_hydrolase"/>
</dbReference>
<dbReference type="Pfam" id="PF00443">
    <property type="entry name" value="UCH"/>
    <property type="match status" value="1"/>
</dbReference>
<dbReference type="PROSITE" id="PS50235">
    <property type="entry name" value="USP_3"/>
    <property type="match status" value="1"/>
</dbReference>
<evidence type="ECO:0000259" key="4">
    <source>
        <dbReference type="PROSITE" id="PS50235"/>
    </source>
</evidence>
<dbReference type="SUPFAM" id="SSF54001">
    <property type="entry name" value="Cysteine proteinases"/>
    <property type="match status" value="1"/>
</dbReference>
<keyword evidence="5" id="KW-0378">Hydrolase</keyword>
<feature type="region of interest" description="Disordered" evidence="3">
    <location>
        <begin position="46"/>
        <end position="67"/>
    </location>
</feature>
<feature type="compositionally biased region" description="Low complexity" evidence="3">
    <location>
        <begin position="95"/>
        <end position="115"/>
    </location>
</feature>
<sequence length="1087" mass="122130">MCDDGRAFTALVMKTSNSENDARISNEMTVNGSELSVAVFSGNNSNTNHSDGTINSVTGTTTNNEPSRLKRTFTLPRIPFNAARMSKRKSKKDGNNTAVNNNNMNKNNSNSDVNLNNDVERSKKVFRRPSFRKFINKIAQHIGGVPVMGQNNENNRVPPVDLQTWGPDQTPGVTGIRNHGNTCFINAVLQCISHTDVLAEYFVLDKYKVDMSRRNKLNSKKFGTKGEVTEQLALLLKALWACQYTPDFSTSFKQIVERHGPQYKGTQQHDALEFLQWLLDKVHEDLNMASKRKYKSIKTSGRPDEVIAAETLENYKRCNNSFIQGVFQAQYRSSLSCSRCATQSNTFDPFQCISVQLPQLNRHSIYVTVLYTSQQPRQVKIGLSIPTAATVSELRDILESDTSIARTDMLLTEIGESGFLRTFTDTQSVSVITEIDPIYCIEVAQLKDVGEESTSAYVLLCWINVVEKDGEFIRFGSPYTMQVSRETSYEDLQKLILKEMAPILHDDILTTSQTSGIFKMRISDPACNDNEPPCYLEPHLEHPLFMEAVDQALALCSEEGGPAHMKLVLEWTQQSVASPGSARLQQSKSAIIADEIDIVEEHSTVKVLRAQALQGGAPLTLEECLRHYTKAETLTMDDAWRCPQCQQYIPVIKTLDVWSLPDILVVHFKRFRQQTLRGRNSTKLTTMVDFPVYGFDMTPHLGNSTKLTTMVDFPVYGFDMTPHLANKHNTNLNHNLESQNPVIINNMTSWSPWKRARKQSTSNDNTYDLYAVIYHHGTDLETGHYTAACKNPYDNNWYLYDDAKVTNLTQQSTDISTELVNNSAYILFYQKRYGVYVSSSSNSSSAASTSSVGSSGDHWVSRMPKFVPPKHIKPVEKSPVLNKDAQIKQEEVAPVTENLAKPTEITNNDQVSLRNSQNTLYNSHSNIKKLESKSTNTINSINIENDPVKDIKKLESKSTNTINSINIENDPVKDPVSVPEVKKPIYTTSIYINSSGNANIISTQNCENNKVSSPVISTHRINGINEDNVRVNKYANGYESMATIYRYSHVDEPPEHSYHSDGGVHTRSTSWVSPQTYSKMNHSQVSM</sequence>
<protein>
    <recommendedName>
        <fullName evidence="2">ubiquitinyl hydrolase 1</fullName>
        <ecNumber evidence="2">3.4.19.12</ecNumber>
    </recommendedName>
</protein>
<evidence type="ECO:0000313" key="5">
    <source>
        <dbReference type="EMBL" id="KAK9752287.1"/>
    </source>
</evidence>
<dbReference type="PANTHER" id="PTHR21646">
    <property type="entry name" value="UBIQUITIN CARBOXYL-TERMINAL HYDROLASE"/>
    <property type="match status" value="1"/>
</dbReference>
<dbReference type="AlphaFoldDB" id="A0AAW1N173"/>
<dbReference type="GO" id="GO:0016579">
    <property type="term" value="P:protein deubiquitination"/>
    <property type="evidence" value="ECO:0007669"/>
    <property type="project" value="InterPro"/>
</dbReference>
<dbReference type="InterPro" id="IPR001394">
    <property type="entry name" value="Peptidase_C19_UCH"/>
</dbReference>
<dbReference type="InterPro" id="IPR038765">
    <property type="entry name" value="Papain-like_cys_pep_sf"/>
</dbReference>
<dbReference type="PROSITE" id="PS00972">
    <property type="entry name" value="USP_1"/>
    <property type="match status" value="1"/>
</dbReference>
<feature type="region of interest" description="Disordered" evidence="3">
    <location>
        <begin position="1054"/>
        <end position="1087"/>
    </location>
</feature>
<dbReference type="InterPro" id="IPR018200">
    <property type="entry name" value="USP_CS"/>
</dbReference>
<comment type="caution">
    <text evidence="5">The sequence shown here is derived from an EMBL/GenBank/DDBJ whole genome shotgun (WGS) entry which is preliminary data.</text>
</comment>
<dbReference type="EC" id="3.4.19.12" evidence="2"/>
<name>A0AAW1N173_POPJA</name>
<feature type="domain" description="USP" evidence="4">
    <location>
        <begin position="174"/>
        <end position="832"/>
    </location>
</feature>
<dbReference type="InterPro" id="IPR028889">
    <property type="entry name" value="USP"/>
</dbReference>
<proteinExistence type="predicted"/>
<dbReference type="GO" id="GO:0004843">
    <property type="term" value="F:cysteine-type deubiquitinase activity"/>
    <property type="evidence" value="ECO:0007669"/>
    <property type="project" value="UniProtKB-EC"/>
</dbReference>
<dbReference type="PROSITE" id="PS00973">
    <property type="entry name" value="USP_2"/>
    <property type="match status" value="1"/>
</dbReference>
<dbReference type="EMBL" id="JASPKY010000022">
    <property type="protein sequence ID" value="KAK9752287.1"/>
    <property type="molecule type" value="Genomic_DNA"/>
</dbReference>
<dbReference type="Proteomes" id="UP001458880">
    <property type="component" value="Unassembled WGS sequence"/>
</dbReference>
<dbReference type="PANTHER" id="PTHR21646:SF14">
    <property type="entry name" value="FI05488P"/>
    <property type="match status" value="1"/>
</dbReference>
<keyword evidence="6" id="KW-1185">Reference proteome</keyword>
<feature type="region of interest" description="Disordered" evidence="3">
    <location>
        <begin position="83"/>
        <end position="115"/>
    </location>
</feature>
<gene>
    <name evidence="5" type="ORF">QE152_g4452</name>
</gene>
<reference evidence="5 6" key="1">
    <citation type="journal article" date="2024" name="BMC Genomics">
        <title>De novo assembly and annotation of Popillia japonica's genome with initial clues to its potential as an invasive pest.</title>
        <authorList>
            <person name="Cucini C."/>
            <person name="Boschi S."/>
            <person name="Funari R."/>
            <person name="Cardaioli E."/>
            <person name="Iannotti N."/>
            <person name="Marturano G."/>
            <person name="Paoli F."/>
            <person name="Bruttini M."/>
            <person name="Carapelli A."/>
            <person name="Frati F."/>
            <person name="Nardi F."/>
        </authorList>
    </citation>
    <scope>NUCLEOTIDE SEQUENCE [LARGE SCALE GENOMIC DNA]</scope>
    <source>
        <strain evidence="5">DMR45628</strain>
    </source>
</reference>
<accession>A0AAW1N173</accession>
<comment type="catalytic activity">
    <reaction evidence="1">
        <text>Thiol-dependent hydrolysis of ester, thioester, amide, peptide and isopeptide bonds formed by the C-terminal Gly of ubiquitin (a 76-residue protein attached to proteins as an intracellular targeting signal).</text>
        <dbReference type="EC" id="3.4.19.12"/>
    </reaction>
</comment>
<organism evidence="5 6">
    <name type="scientific">Popillia japonica</name>
    <name type="common">Japanese beetle</name>
    <dbReference type="NCBI Taxonomy" id="7064"/>
    <lineage>
        <taxon>Eukaryota</taxon>
        <taxon>Metazoa</taxon>
        <taxon>Ecdysozoa</taxon>
        <taxon>Arthropoda</taxon>
        <taxon>Hexapoda</taxon>
        <taxon>Insecta</taxon>
        <taxon>Pterygota</taxon>
        <taxon>Neoptera</taxon>
        <taxon>Endopterygota</taxon>
        <taxon>Coleoptera</taxon>
        <taxon>Polyphaga</taxon>
        <taxon>Scarabaeiformia</taxon>
        <taxon>Scarabaeidae</taxon>
        <taxon>Rutelinae</taxon>
        <taxon>Popillia</taxon>
    </lineage>
</organism>